<reference evidence="1" key="1">
    <citation type="submission" date="2015-05" db="EMBL/GenBank/DDBJ databases">
        <title>Permanent draft genome of Rhodopirellula islandicus K833.</title>
        <authorList>
            <person name="Kizina J."/>
            <person name="Richter M."/>
            <person name="Glockner F.O."/>
            <person name="Harder J."/>
        </authorList>
    </citation>
    <scope>NUCLEOTIDE SEQUENCE [LARGE SCALE GENOMIC DNA]</scope>
    <source>
        <strain evidence="1">K833</strain>
    </source>
</reference>
<comment type="caution">
    <text evidence="1">The sequence shown here is derived from an EMBL/GenBank/DDBJ whole genome shotgun (WGS) entry which is preliminary data.</text>
</comment>
<organism evidence="1 2">
    <name type="scientific">Rhodopirellula islandica</name>
    <dbReference type="NCBI Taxonomy" id="595434"/>
    <lineage>
        <taxon>Bacteria</taxon>
        <taxon>Pseudomonadati</taxon>
        <taxon>Planctomycetota</taxon>
        <taxon>Planctomycetia</taxon>
        <taxon>Pirellulales</taxon>
        <taxon>Pirellulaceae</taxon>
        <taxon>Rhodopirellula</taxon>
    </lineage>
</organism>
<evidence type="ECO:0000313" key="1">
    <source>
        <dbReference type="EMBL" id="KLU03495.1"/>
    </source>
</evidence>
<evidence type="ECO:0000313" key="2">
    <source>
        <dbReference type="Proteomes" id="UP000036367"/>
    </source>
</evidence>
<sequence length="181" mass="20432">MPSKLVAIHDAPSGCELELSDNSRIALNVMHSTIRDYVILDGFRDLQSFVDAHRIDVYYQPVAIRPSDWDTFARFVRDSGVASSLLDVQPLFDLTHSEILALPNRLYGGIGCAVDDLPPVFYTSPIADFLPDNHRRAGWFRWAFSSAGYMMHQIYVNPSTGTVDIESGHVEYHYLENPRVT</sequence>
<name>A0A0J1B9S2_RHOIS</name>
<protein>
    <submittedName>
        <fullName evidence="1">Uncharacterized protein</fullName>
    </submittedName>
</protein>
<dbReference type="Proteomes" id="UP000036367">
    <property type="component" value="Unassembled WGS sequence"/>
</dbReference>
<gene>
    <name evidence="1" type="ORF">RISK_004499</name>
</gene>
<proteinExistence type="predicted"/>
<dbReference type="PATRIC" id="fig|595434.4.peg.4272"/>
<accession>A0A0J1B9S2</accession>
<dbReference type="EMBL" id="LECT01000037">
    <property type="protein sequence ID" value="KLU03495.1"/>
    <property type="molecule type" value="Genomic_DNA"/>
</dbReference>
<dbReference type="AlphaFoldDB" id="A0A0J1B9S2"/>
<keyword evidence="2" id="KW-1185">Reference proteome</keyword>